<dbReference type="RefSeq" id="WP_141137887.1">
    <property type="nucleotide sequence ID" value="NZ_FXYE01000002.1"/>
</dbReference>
<feature type="transmembrane region" description="Helical" evidence="1">
    <location>
        <begin position="209"/>
        <end position="235"/>
    </location>
</feature>
<evidence type="ECO:0008006" key="4">
    <source>
        <dbReference type="Google" id="ProtNLM"/>
    </source>
</evidence>
<proteinExistence type="predicted"/>
<dbReference type="AlphaFoldDB" id="A0A238KMX0"/>
<evidence type="ECO:0000313" key="2">
    <source>
        <dbReference type="EMBL" id="SMX44020.1"/>
    </source>
</evidence>
<dbReference type="OrthoDB" id="7993201at2"/>
<feature type="transmembrane region" description="Helical" evidence="1">
    <location>
        <begin position="172"/>
        <end position="202"/>
    </location>
</feature>
<dbReference type="Proteomes" id="UP000202922">
    <property type="component" value="Unassembled WGS sequence"/>
</dbReference>
<feature type="transmembrane region" description="Helical" evidence="1">
    <location>
        <begin position="142"/>
        <end position="160"/>
    </location>
</feature>
<reference evidence="3" key="1">
    <citation type="submission" date="2017-05" db="EMBL/GenBank/DDBJ databases">
        <authorList>
            <person name="Rodrigo-Torres L."/>
            <person name="Arahal R. D."/>
            <person name="Lucena T."/>
        </authorList>
    </citation>
    <scope>NUCLEOTIDE SEQUENCE [LARGE SCALE GENOMIC DNA]</scope>
    <source>
        <strain evidence="3">CECT 8621</strain>
    </source>
</reference>
<keyword evidence="1" id="KW-1133">Transmembrane helix</keyword>
<organism evidence="2 3">
    <name type="scientific">Actibacterium lipolyticum</name>
    <dbReference type="NCBI Taxonomy" id="1524263"/>
    <lineage>
        <taxon>Bacteria</taxon>
        <taxon>Pseudomonadati</taxon>
        <taxon>Pseudomonadota</taxon>
        <taxon>Alphaproteobacteria</taxon>
        <taxon>Rhodobacterales</taxon>
        <taxon>Roseobacteraceae</taxon>
        <taxon>Actibacterium</taxon>
    </lineage>
</organism>
<feature type="transmembrane region" description="Helical" evidence="1">
    <location>
        <begin position="84"/>
        <end position="105"/>
    </location>
</feature>
<name>A0A238KMX0_9RHOB</name>
<feature type="transmembrane region" description="Helical" evidence="1">
    <location>
        <begin position="111"/>
        <end position="130"/>
    </location>
</feature>
<protein>
    <recommendedName>
        <fullName evidence="4">DUF2029 domain-containing protein</fullName>
    </recommendedName>
</protein>
<gene>
    <name evidence="2" type="ORF">COL8621_02442</name>
</gene>
<keyword evidence="3" id="KW-1185">Reference proteome</keyword>
<evidence type="ECO:0000256" key="1">
    <source>
        <dbReference type="SAM" id="Phobius"/>
    </source>
</evidence>
<keyword evidence="1" id="KW-0812">Transmembrane</keyword>
<feature type="transmembrane region" description="Helical" evidence="1">
    <location>
        <begin position="59"/>
        <end position="77"/>
    </location>
</feature>
<feature type="transmembrane region" description="Helical" evidence="1">
    <location>
        <begin position="255"/>
        <end position="278"/>
    </location>
</feature>
<evidence type="ECO:0000313" key="3">
    <source>
        <dbReference type="Proteomes" id="UP000202922"/>
    </source>
</evidence>
<keyword evidence="1" id="KW-0472">Membrane</keyword>
<accession>A0A238KMX0</accession>
<dbReference type="EMBL" id="FXYE01000002">
    <property type="protein sequence ID" value="SMX44020.1"/>
    <property type="molecule type" value="Genomic_DNA"/>
</dbReference>
<feature type="transmembrane region" description="Helical" evidence="1">
    <location>
        <begin position="339"/>
        <end position="360"/>
    </location>
</feature>
<sequence length="544" mass="58919">MSKPRPLFIAGFLLFVVALYGAVTLAKGGLYVATYEGDTAHLLDLALRLAGGAQPHTEFMTPLGVLSYAPISFFLNMGAGAGHAFIYSQILVALCLLPALWWAIISRLSGGWAYFFGFYVIVLTLALSQGQTTSAISVAMHYNRWAWSVAYIVVLIAVVAPVYRKSVVADGAIIGVGMAFLALCKLTYFAAFALPVLIALLVRRQWGTLGAAVVAGIGVIAVMTLLMGVDFWGAYLNDLLAVASSDVRPYPNKPFFTMLRLPAYMGGTLLVFLAVVLLRQAGKKDMGLLLMIFAPAFFYVMFQNFGNDPQWLVLTGVLIVLSRPEPGVSNSFGWDMRQALALAAAAIFALSSPAALNMIYSPMVHLKVNEADFGVFLPTRPEHNDLFGDTKRAYALKANIRLDIPDTSPMVKGHGAAKEQTLLAGEPLRACELYDGAVGYFSSIAEELSAAGVGPDDGFLVADIVNVAWMFGDFKPLPGGGPWYYGGAPGLENARYLVVPNCPYRMSERHRIIGEVVKRELPLKEVYRSSMLILMEIGRETPQG</sequence>
<feature type="transmembrane region" description="Helical" evidence="1">
    <location>
        <begin position="285"/>
        <end position="302"/>
    </location>
</feature>